<dbReference type="PROSITE" id="PS50901">
    <property type="entry name" value="FTSK"/>
    <property type="match status" value="3"/>
</dbReference>
<keyword evidence="5 9" id="KW-0547">Nucleotide-binding</keyword>
<feature type="binding site" evidence="9">
    <location>
        <begin position="755"/>
        <end position="762"/>
    </location>
    <ligand>
        <name>ATP</name>
        <dbReference type="ChEBI" id="CHEBI:30616"/>
    </ligand>
</feature>
<protein>
    <submittedName>
        <fullName evidence="12">ESX-4 secretion system protein EccC4</fullName>
    </submittedName>
</protein>
<evidence type="ECO:0000313" key="12">
    <source>
        <dbReference type="EMBL" id="BDN81015.1"/>
    </source>
</evidence>
<evidence type="ECO:0000256" key="9">
    <source>
        <dbReference type="PROSITE-ProRule" id="PRU00289"/>
    </source>
</evidence>
<keyword evidence="13" id="KW-1185">Reference proteome</keyword>
<feature type="binding site" evidence="9">
    <location>
        <begin position="1025"/>
        <end position="1032"/>
    </location>
    <ligand>
        <name>ATP</name>
        <dbReference type="ChEBI" id="CHEBI:30616"/>
    </ligand>
</feature>
<dbReference type="Gene3D" id="3.40.50.300">
    <property type="entry name" value="P-loop containing nucleotide triphosphate hydrolases"/>
    <property type="match status" value="4"/>
</dbReference>
<dbReference type="GO" id="GO:0005524">
    <property type="term" value="F:ATP binding"/>
    <property type="evidence" value="ECO:0007669"/>
    <property type="project" value="UniProtKB-UniRule"/>
</dbReference>
<evidence type="ECO:0000256" key="6">
    <source>
        <dbReference type="ARBA" id="ARBA00022840"/>
    </source>
</evidence>
<keyword evidence="3 10" id="KW-0812">Transmembrane</keyword>
<keyword evidence="8 10" id="KW-0472">Membrane</keyword>
<organism evidence="12 13">
    <name type="scientific">Mycobacterium pseudoshottsii</name>
    <dbReference type="NCBI Taxonomy" id="265949"/>
    <lineage>
        <taxon>Bacteria</taxon>
        <taxon>Bacillati</taxon>
        <taxon>Actinomycetota</taxon>
        <taxon>Actinomycetes</taxon>
        <taxon>Mycobacteriales</taxon>
        <taxon>Mycobacteriaceae</taxon>
        <taxon>Mycobacterium</taxon>
        <taxon>Mycobacterium ulcerans group</taxon>
    </lineage>
</organism>
<evidence type="ECO:0000256" key="7">
    <source>
        <dbReference type="ARBA" id="ARBA00022989"/>
    </source>
</evidence>
<dbReference type="InterPro" id="IPR050206">
    <property type="entry name" value="FtsK/SpoIIIE/SftA"/>
</dbReference>
<accession>A0A9N7LKB2</accession>
<dbReference type="Proteomes" id="UP001058626">
    <property type="component" value="Chromosome"/>
</dbReference>
<evidence type="ECO:0000256" key="4">
    <source>
        <dbReference type="ARBA" id="ARBA00022737"/>
    </source>
</evidence>
<feature type="domain" description="FtsK" evidence="11">
    <location>
        <begin position="1008"/>
        <end position="1191"/>
    </location>
</feature>
<dbReference type="InterPro" id="IPR027417">
    <property type="entry name" value="P-loop_NTPase"/>
</dbReference>
<proteinExistence type="predicted"/>
<dbReference type="InterPro" id="IPR002543">
    <property type="entry name" value="FtsK_dom"/>
</dbReference>
<evidence type="ECO:0000256" key="2">
    <source>
        <dbReference type="ARBA" id="ARBA00022475"/>
    </source>
</evidence>
<keyword evidence="2" id="KW-1003">Cell membrane</keyword>
<dbReference type="NCBIfam" id="TIGR03925">
    <property type="entry name" value="T7SS_EccC_b"/>
    <property type="match status" value="1"/>
</dbReference>
<dbReference type="InterPro" id="IPR023836">
    <property type="entry name" value="EccCa-like_Actinobacteria"/>
</dbReference>
<evidence type="ECO:0000259" key="11">
    <source>
        <dbReference type="PROSITE" id="PS50901"/>
    </source>
</evidence>
<evidence type="ECO:0000256" key="8">
    <source>
        <dbReference type="ARBA" id="ARBA00023136"/>
    </source>
</evidence>
<evidence type="ECO:0000313" key="13">
    <source>
        <dbReference type="Proteomes" id="UP001058626"/>
    </source>
</evidence>
<evidence type="ECO:0000256" key="3">
    <source>
        <dbReference type="ARBA" id="ARBA00022692"/>
    </source>
</evidence>
<evidence type="ECO:0000256" key="10">
    <source>
        <dbReference type="SAM" id="Phobius"/>
    </source>
</evidence>
<reference evidence="12" key="1">
    <citation type="submission" date="2022-06" db="EMBL/GenBank/DDBJ databases">
        <title>Complete genome sequence of Mycobacterium pseudoshottsii NJB1907-Z4.</title>
        <authorList>
            <person name="Komine T."/>
            <person name="Fukano H."/>
            <person name="Wada S."/>
        </authorList>
    </citation>
    <scope>NUCLEOTIDE SEQUENCE</scope>
    <source>
        <strain evidence="12">NJB1907-Z4</strain>
    </source>
</reference>
<evidence type="ECO:0000256" key="1">
    <source>
        <dbReference type="ARBA" id="ARBA00004651"/>
    </source>
</evidence>
<gene>
    <name evidence="12" type="primary">eccC4</name>
    <name evidence="12" type="ORF">NJB1907Z4_C12300</name>
</gene>
<feature type="transmembrane region" description="Helical" evidence="10">
    <location>
        <begin position="55"/>
        <end position="72"/>
    </location>
</feature>
<dbReference type="RefSeq" id="WP_020788520.1">
    <property type="nucleotide sequence ID" value="NZ_AP026367.1"/>
</dbReference>
<comment type="subcellular location">
    <subcellularLocation>
        <location evidence="1">Cell membrane</location>
        <topology evidence="1">Multi-pass membrane protein</topology>
    </subcellularLocation>
</comment>
<dbReference type="InterPro" id="IPR023837">
    <property type="entry name" value="EccCb-like_Actinobacteria"/>
</dbReference>
<dbReference type="NCBIfam" id="TIGR03924">
    <property type="entry name" value="T7SS_EccC_a"/>
    <property type="match status" value="1"/>
</dbReference>
<dbReference type="AlphaFoldDB" id="A0A9N7LKB2"/>
<keyword evidence="7 10" id="KW-1133">Transmembrane helix</keyword>
<feature type="domain" description="FtsK" evidence="11">
    <location>
        <begin position="397"/>
        <end position="597"/>
    </location>
</feature>
<dbReference type="Pfam" id="PF01580">
    <property type="entry name" value="FtsK_SpoIIIE"/>
    <property type="match status" value="3"/>
</dbReference>
<dbReference type="GO" id="GO:0005886">
    <property type="term" value="C:plasma membrane"/>
    <property type="evidence" value="ECO:0007669"/>
    <property type="project" value="UniProtKB-SubCell"/>
</dbReference>
<sequence length="1226" mass="130893">MTEDLVVAAPPELAQTTSTGPLLRLVPLAMSIATLIAMAATYVSGAPSARNPTMLILPATMSLSLMVMAVSARGRRRGAGLDQDRVGYLQYLSELRQRVTEIAAAQRISSNRTHPEPDTVWTLIGGSRMWERRPADADFCRIRIGLGTQPLATRLVAAPLPPPHRSDPVTVSALRRFLEAHARVTDVPIAIALHGAGVVTIGGDPARVRALLRAMVCQMAVLHGPDQLLVAAVVSDRNRPGWEWLKWLPHNQHPSHHDEVGAERMVYPNITQASAAFDAVALPVMVIVDTDEHGKQLPAGVTVLEVGRGPDGTQVVVKRAGETTTLTRPDELDQVSALVCARLLAPHRCGDRAGGHPGDWARMLGIGEIATYHPVSHWHKRNQRERLCVPIGATADGSPVLLDIKEPAARGMGPHGLCIGATGSGKSELLRTVAPGMMVRNSPEVLNLLLIDFKGGATFLDLEKAPHVAAVITNLADQALLVARMGEALAGEMNRRQHLLRTAGNFVSVAAYEDARRRGAGLAALPTLFIIVDEFAELLSQHPDFAEVFVAIGRLGRSLGMHLLLASQRLEEGRLRGLEAHLSYRVCLKTLSAIESRTALGTLDAFELPNTPGSGLLSSPTAELTRFETAFVSGPVPAGPPDADSLALPAAVRPFTSEATGDVRTGGADGADTATGPTVLQTVLDRIAGHGPRAHQVWLPPLDRAPALASLLSDGAAEHAELAVPIGVVDRPFDQSRTPLTIDLTAAAGNVAVVGAPQSGKSTTLSTLITALAATHDPDLVQFYCLNFGGGALAAVRDLPHVGAVAGRGEPDLIRGIVAELESCLRTRESLFGEQGIDSIAAYRRLRADSGAQRLADLFVVIDGWATLCHEFEELQEPITALAGQGLSYGLHVVVSATRWAHLRGSLKDQLGTRIELRLGDPADSEVDRRGARQVPRDRPGRGLCDDGMHMMIALPNVAEVVVSQQHAGSGAPAVPLLPQRVEHRDVVEAAGAALSGRILLGLQQRRLQPVAVDFEHHAHLLILGDNACGKSSALRTLCREITRTKTAAQARLFLVDFRRELLGLSESEYLGGHAIAAGGLGAFLPGLVELLRARMPAPHLSQVRLRDRSWWSGPEIYLMVDDYDLVCTSSSNPLLALLEYLPYATDLGLHLIVARRSGGATRALFEPLLAALRDFGCMALMMSGRCDEGPLFGSGRPMPLPPGRAVLVTRAGDERLVQVAWTEPG</sequence>
<evidence type="ECO:0000256" key="5">
    <source>
        <dbReference type="ARBA" id="ARBA00022741"/>
    </source>
</evidence>
<dbReference type="GO" id="GO:0003677">
    <property type="term" value="F:DNA binding"/>
    <property type="evidence" value="ECO:0007669"/>
    <property type="project" value="InterPro"/>
</dbReference>
<dbReference type="PANTHER" id="PTHR22683:SF1">
    <property type="entry name" value="TYPE VII SECRETION SYSTEM PROTEIN ESSC"/>
    <property type="match status" value="1"/>
</dbReference>
<feature type="binding site" evidence="9">
    <location>
        <begin position="420"/>
        <end position="427"/>
    </location>
    <ligand>
        <name>ATP</name>
        <dbReference type="ChEBI" id="CHEBI:30616"/>
    </ligand>
</feature>
<dbReference type="PANTHER" id="PTHR22683">
    <property type="entry name" value="SPORULATION PROTEIN RELATED"/>
    <property type="match status" value="1"/>
</dbReference>
<dbReference type="SUPFAM" id="SSF52540">
    <property type="entry name" value="P-loop containing nucleoside triphosphate hydrolases"/>
    <property type="match status" value="3"/>
</dbReference>
<feature type="transmembrane region" description="Helical" evidence="10">
    <location>
        <begin position="22"/>
        <end position="43"/>
    </location>
</feature>
<keyword evidence="4" id="KW-0677">Repeat</keyword>
<keyword evidence="6 9" id="KW-0067">ATP-binding</keyword>
<feature type="domain" description="FtsK" evidence="11">
    <location>
        <begin position="737"/>
        <end position="926"/>
    </location>
</feature>
<dbReference type="EMBL" id="AP026367">
    <property type="protein sequence ID" value="BDN81015.1"/>
    <property type="molecule type" value="Genomic_DNA"/>
</dbReference>
<name>A0A9N7LKB2_9MYCO</name>